<feature type="compositionally biased region" description="Basic residues" evidence="1">
    <location>
        <begin position="1"/>
        <end position="14"/>
    </location>
</feature>
<proteinExistence type="predicted"/>
<accession>A0A2T2NMY9</accession>
<feature type="region of interest" description="Disordered" evidence="1">
    <location>
        <begin position="1"/>
        <end position="22"/>
    </location>
</feature>
<reference evidence="2 3" key="1">
    <citation type="journal article" date="2018" name="Front. Microbiol.">
        <title>Genome-Wide Analysis of Corynespora cassiicola Leaf Fall Disease Putative Effectors.</title>
        <authorList>
            <person name="Lopez D."/>
            <person name="Ribeiro S."/>
            <person name="Label P."/>
            <person name="Fumanal B."/>
            <person name="Venisse J.S."/>
            <person name="Kohler A."/>
            <person name="de Oliveira R.R."/>
            <person name="Labutti K."/>
            <person name="Lipzen A."/>
            <person name="Lail K."/>
            <person name="Bauer D."/>
            <person name="Ohm R.A."/>
            <person name="Barry K.W."/>
            <person name="Spatafora J."/>
            <person name="Grigoriev I.V."/>
            <person name="Martin F.M."/>
            <person name="Pujade-Renaud V."/>
        </authorList>
    </citation>
    <scope>NUCLEOTIDE SEQUENCE [LARGE SCALE GENOMIC DNA]</scope>
    <source>
        <strain evidence="2 3">Philippines</strain>
    </source>
</reference>
<evidence type="ECO:0000256" key="1">
    <source>
        <dbReference type="SAM" id="MobiDB-lite"/>
    </source>
</evidence>
<gene>
    <name evidence="2" type="ORF">BS50DRAFT_372817</name>
</gene>
<keyword evidence="3" id="KW-1185">Reference proteome</keyword>
<feature type="region of interest" description="Disordered" evidence="1">
    <location>
        <begin position="51"/>
        <end position="89"/>
    </location>
</feature>
<dbReference type="EMBL" id="KZ678135">
    <property type="protein sequence ID" value="PSN66750.1"/>
    <property type="molecule type" value="Genomic_DNA"/>
</dbReference>
<name>A0A2T2NMY9_CORCC</name>
<evidence type="ECO:0000313" key="3">
    <source>
        <dbReference type="Proteomes" id="UP000240883"/>
    </source>
</evidence>
<dbReference type="AlphaFoldDB" id="A0A2T2NMY9"/>
<dbReference type="Proteomes" id="UP000240883">
    <property type="component" value="Unassembled WGS sequence"/>
</dbReference>
<protein>
    <submittedName>
        <fullName evidence="2">Uncharacterized protein</fullName>
    </submittedName>
</protein>
<evidence type="ECO:0000313" key="2">
    <source>
        <dbReference type="EMBL" id="PSN66750.1"/>
    </source>
</evidence>
<sequence length="323" mass="34692">MPHARCRRGARRARQAGPGCSAPSTGFEMDRKCLGARSVVMASCPPVQRLAEAPSQGRSINPSGRAVTSPLPLQTDIDRRSGAGAKGGERPNYYRCSAKRYCGGPSPSCNDMPETSRRYSPPRWSRWSATVCRPLPSSSLSARASRARSHHHHRPLTPISPPCVCVPWRQLSLPPSACASFLHVHMPTCEPMARREAKLLHSAPVGLNPDSVAAATSSTCHILRAPDWPIPPPRCHAPIRQALAVNTIRNLFLQLSALSLGRDIVCTPQPATPSLSARPLDAASDSVSPNHPGHAQSGGLDSWPRGGDAVEMMLSNALRVHQV</sequence>
<feature type="region of interest" description="Disordered" evidence="1">
    <location>
        <begin position="271"/>
        <end position="306"/>
    </location>
</feature>
<organism evidence="2 3">
    <name type="scientific">Corynespora cassiicola Philippines</name>
    <dbReference type="NCBI Taxonomy" id="1448308"/>
    <lineage>
        <taxon>Eukaryota</taxon>
        <taxon>Fungi</taxon>
        <taxon>Dikarya</taxon>
        <taxon>Ascomycota</taxon>
        <taxon>Pezizomycotina</taxon>
        <taxon>Dothideomycetes</taxon>
        <taxon>Pleosporomycetidae</taxon>
        <taxon>Pleosporales</taxon>
        <taxon>Corynesporascaceae</taxon>
        <taxon>Corynespora</taxon>
    </lineage>
</organism>